<accession>A0ACB8T862</accession>
<keyword evidence="2" id="KW-1185">Reference proteome</keyword>
<proteinExistence type="predicted"/>
<dbReference type="Proteomes" id="UP000814140">
    <property type="component" value="Unassembled WGS sequence"/>
</dbReference>
<sequence length="250" mass="28603">MSHLTVLRSYAQKRNPAKLPPSLLFSHTDTTITIFDCYPKALFHFLVLPRPSPTLSVFDLASLRTLLRGDKQRARDVLLLLRAEGARVRTSIEEEMRARYGFAWPVWTGFHAVPSLEHVHLHVISADLCAPALKNKKHYNSFHPKLGYFLHLDTVLEWFDAEPSYYDSMSQLKKSRYEPLVKEDLVCFHCARVMHNMPTLKAHLQEEWDTLRAKATSARTKRKLENEATTADAPPPKKVAVDVRASEGET</sequence>
<reference evidence="1" key="1">
    <citation type="submission" date="2021-03" db="EMBL/GenBank/DDBJ databases">
        <authorList>
            <consortium name="DOE Joint Genome Institute"/>
            <person name="Ahrendt S."/>
            <person name="Looney B.P."/>
            <person name="Miyauchi S."/>
            <person name="Morin E."/>
            <person name="Drula E."/>
            <person name="Courty P.E."/>
            <person name="Chicoki N."/>
            <person name="Fauchery L."/>
            <person name="Kohler A."/>
            <person name="Kuo A."/>
            <person name="Labutti K."/>
            <person name="Pangilinan J."/>
            <person name="Lipzen A."/>
            <person name="Riley R."/>
            <person name="Andreopoulos W."/>
            <person name="He G."/>
            <person name="Johnson J."/>
            <person name="Barry K.W."/>
            <person name="Grigoriev I.V."/>
            <person name="Nagy L."/>
            <person name="Hibbett D."/>
            <person name="Henrissat B."/>
            <person name="Matheny P.B."/>
            <person name="Labbe J."/>
            <person name="Martin F."/>
        </authorList>
    </citation>
    <scope>NUCLEOTIDE SEQUENCE</scope>
    <source>
        <strain evidence="1">HHB10654</strain>
    </source>
</reference>
<evidence type="ECO:0000313" key="2">
    <source>
        <dbReference type="Proteomes" id="UP000814140"/>
    </source>
</evidence>
<dbReference type="EMBL" id="MU277198">
    <property type="protein sequence ID" value="KAI0064664.1"/>
    <property type="molecule type" value="Genomic_DNA"/>
</dbReference>
<evidence type="ECO:0000313" key="1">
    <source>
        <dbReference type="EMBL" id="KAI0064664.1"/>
    </source>
</evidence>
<name>A0ACB8T862_9AGAM</name>
<organism evidence="1 2">
    <name type="scientific">Artomyces pyxidatus</name>
    <dbReference type="NCBI Taxonomy" id="48021"/>
    <lineage>
        <taxon>Eukaryota</taxon>
        <taxon>Fungi</taxon>
        <taxon>Dikarya</taxon>
        <taxon>Basidiomycota</taxon>
        <taxon>Agaricomycotina</taxon>
        <taxon>Agaricomycetes</taxon>
        <taxon>Russulales</taxon>
        <taxon>Auriscalpiaceae</taxon>
        <taxon>Artomyces</taxon>
    </lineage>
</organism>
<protein>
    <submittedName>
        <fullName evidence="1">Uncharacterized protein</fullName>
    </submittedName>
</protein>
<gene>
    <name evidence="1" type="ORF">BV25DRAFT_1852604</name>
</gene>
<reference evidence="1" key="2">
    <citation type="journal article" date="2022" name="New Phytol.">
        <title>Evolutionary transition to the ectomycorrhizal habit in the genomes of a hyperdiverse lineage of mushroom-forming fungi.</title>
        <authorList>
            <person name="Looney B."/>
            <person name="Miyauchi S."/>
            <person name="Morin E."/>
            <person name="Drula E."/>
            <person name="Courty P.E."/>
            <person name="Kohler A."/>
            <person name="Kuo A."/>
            <person name="LaButti K."/>
            <person name="Pangilinan J."/>
            <person name="Lipzen A."/>
            <person name="Riley R."/>
            <person name="Andreopoulos W."/>
            <person name="He G."/>
            <person name="Johnson J."/>
            <person name="Nolan M."/>
            <person name="Tritt A."/>
            <person name="Barry K.W."/>
            <person name="Grigoriev I.V."/>
            <person name="Nagy L.G."/>
            <person name="Hibbett D."/>
            <person name="Henrissat B."/>
            <person name="Matheny P.B."/>
            <person name="Labbe J."/>
            <person name="Martin F.M."/>
        </authorList>
    </citation>
    <scope>NUCLEOTIDE SEQUENCE</scope>
    <source>
        <strain evidence="1">HHB10654</strain>
    </source>
</reference>
<comment type="caution">
    <text evidence="1">The sequence shown here is derived from an EMBL/GenBank/DDBJ whole genome shotgun (WGS) entry which is preliminary data.</text>
</comment>